<comment type="caution">
    <text evidence="2">The sequence shown here is derived from an EMBL/GenBank/DDBJ whole genome shotgun (WGS) entry which is preliminary data.</text>
</comment>
<keyword evidence="1" id="KW-0812">Transmembrane</keyword>
<evidence type="ECO:0000313" key="2">
    <source>
        <dbReference type="EMBL" id="MCA9730139.1"/>
    </source>
</evidence>
<proteinExistence type="predicted"/>
<feature type="transmembrane region" description="Helical" evidence="1">
    <location>
        <begin position="26"/>
        <end position="50"/>
    </location>
</feature>
<keyword evidence="1" id="KW-1133">Transmembrane helix</keyword>
<dbReference type="Proteomes" id="UP000697710">
    <property type="component" value="Unassembled WGS sequence"/>
</dbReference>
<name>A0A956RSW7_UNCEI</name>
<accession>A0A956RSW7</accession>
<sequence length="75" mass="8124">LLLQVPGVVVGIGLLTRRGWARTGGLILAACYLLALPFGTAFGIYGIYILERPEVRALFRQDEAPGLGRPDPSWT</sequence>
<dbReference type="AlphaFoldDB" id="A0A956RSW7"/>
<dbReference type="EMBL" id="JAGQHR010001009">
    <property type="protein sequence ID" value="MCA9730139.1"/>
    <property type="molecule type" value="Genomic_DNA"/>
</dbReference>
<evidence type="ECO:0000313" key="3">
    <source>
        <dbReference type="Proteomes" id="UP000697710"/>
    </source>
</evidence>
<keyword evidence="1" id="KW-0472">Membrane</keyword>
<gene>
    <name evidence="2" type="ORF">KC729_20815</name>
</gene>
<reference evidence="2" key="2">
    <citation type="journal article" date="2021" name="Microbiome">
        <title>Successional dynamics and alternative stable states in a saline activated sludge microbial community over 9 years.</title>
        <authorList>
            <person name="Wang Y."/>
            <person name="Ye J."/>
            <person name="Ju F."/>
            <person name="Liu L."/>
            <person name="Boyd J.A."/>
            <person name="Deng Y."/>
            <person name="Parks D.H."/>
            <person name="Jiang X."/>
            <person name="Yin X."/>
            <person name="Woodcroft B.J."/>
            <person name="Tyson G.W."/>
            <person name="Hugenholtz P."/>
            <person name="Polz M.F."/>
            <person name="Zhang T."/>
        </authorList>
    </citation>
    <scope>NUCLEOTIDE SEQUENCE</scope>
    <source>
        <strain evidence="2">HKST-UBA01</strain>
    </source>
</reference>
<evidence type="ECO:0000256" key="1">
    <source>
        <dbReference type="SAM" id="Phobius"/>
    </source>
</evidence>
<feature type="non-terminal residue" evidence="2">
    <location>
        <position position="1"/>
    </location>
</feature>
<protein>
    <submittedName>
        <fullName evidence="2">Uncharacterized protein</fullName>
    </submittedName>
</protein>
<reference evidence="2" key="1">
    <citation type="submission" date="2020-04" db="EMBL/GenBank/DDBJ databases">
        <authorList>
            <person name="Zhang T."/>
        </authorList>
    </citation>
    <scope>NUCLEOTIDE SEQUENCE</scope>
    <source>
        <strain evidence="2">HKST-UBA01</strain>
    </source>
</reference>
<organism evidence="2 3">
    <name type="scientific">Eiseniibacteriota bacterium</name>
    <dbReference type="NCBI Taxonomy" id="2212470"/>
    <lineage>
        <taxon>Bacteria</taxon>
        <taxon>Candidatus Eiseniibacteriota</taxon>
    </lineage>
</organism>